<feature type="domain" description="Thoeris protein ThsB TIR-like" evidence="1">
    <location>
        <begin position="10"/>
        <end position="110"/>
    </location>
</feature>
<accession>A0A450Y964</accession>
<dbReference type="Pfam" id="PF08937">
    <property type="entry name" value="ThsB_TIR"/>
    <property type="match status" value="1"/>
</dbReference>
<proteinExistence type="predicted"/>
<sequence length="182" mass="21169">MANIIRRKVFISHYKGDRAEVDAFIDRFGHIFIPKILGANDNDDFIDSTDTDYVMRRIRELYLGDSTVTIVLIGSCTHSRRYVDWEIKTSLRQGAYTPNGLMGIVLPSQNNSAHLPPRLKANWNSGHQNCYARYWSYPQTDSQLSGWIEDAHQARTTRTHLIKNSQEMMKYNRRCEICEETH</sequence>
<evidence type="ECO:0000313" key="2">
    <source>
        <dbReference type="EMBL" id="VFK38084.1"/>
    </source>
</evidence>
<reference evidence="2" key="1">
    <citation type="submission" date="2019-02" db="EMBL/GenBank/DDBJ databases">
        <authorList>
            <person name="Gruber-Vodicka R. H."/>
            <person name="Seah K. B. B."/>
        </authorList>
    </citation>
    <scope>NUCLEOTIDE SEQUENCE</scope>
    <source>
        <strain evidence="3">BECK_S1320</strain>
        <strain evidence="2">BECK_S1321</strain>
    </source>
</reference>
<dbReference type="InterPro" id="IPR015032">
    <property type="entry name" value="ThsB__TIR-like_domain"/>
</dbReference>
<dbReference type="EMBL" id="CAADFR010000021">
    <property type="protein sequence ID" value="VFK38084.1"/>
    <property type="molecule type" value="Genomic_DNA"/>
</dbReference>
<dbReference type="Gene3D" id="3.40.50.11200">
    <property type="match status" value="1"/>
</dbReference>
<dbReference type="EMBL" id="CAADFU010000020">
    <property type="protein sequence ID" value="VFK42829.1"/>
    <property type="molecule type" value="Genomic_DNA"/>
</dbReference>
<protein>
    <submittedName>
        <fullName evidence="2">MTH538 TIR-like domain (DUF1863)</fullName>
    </submittedName>
</protein>
<evidence type="ECO:0000259" key="1">
    <source>
        <dbReference type="Pfam" id="PF08937"/>
    </source>
</evidence>
<gene>
    <name evidence="3" type="ORF">BECKSD772E_GA0070983_10207</name>
    <name evidence="2" type="ORF">BECKSD772F_GA0070984_10217</name>
</gene>
<name>A0A450Y964_9GAMM</name>
<organism evidence="2">
    <name type="scientific">Candidatus Kentrum sp. SD</name>
    <dbReference type="NCBI Taxonomy" id="2126332"/>
    <lineage>
        <taxon>Bacteria</taxon>
        <taxon>Pseudomonadati</taxon>
        <taxon>Pseudomonadota</taxon>
        <taxon>Gammaproteobacteria</taxon>
        <taxon>Candidatus Kentrum</taxon>
    </lineage>
</organism>
<dbReference type="AlphaFoldDB" id="A0A450Y964"/>
<evidence type="ECO:0000313" key="3">
    <source>
        <dbReference type="EMBL" id="VFK42829.1"/>
    </source>
</evidence>